<organism evidence="1 2">
    <name type="scientific">Trichococcus collinsii</name>
    <dbReference type="NCBI Taxonomy" id="157076"/>
    <lineage>
        <taxon>Bacteria</taxon>
        <taxon>Bacillati</taxon>
        <taxon>Bacillota</taxon>
        <taxon>Bacilli</taxon>
        <taxon>Lactobacillales</taxon>
        <taxon>Carnobacteriaceae</taxon>
        <taxon>Trichococcus</taxon>
    </lineage>
</organism>
<dbReference type="RefSeq" id="WP_086985848.1">
    <property type="nucleotide sequence ID" value="NZ_FJNA01000001.1"/>
</dbReference>
<dbReference type="Proteomes" id="UP000199042">
    <property type="component" value="Unassembled WGS sequence"/>
</dbReference>
<reference evidence="1 2" key="1">
    <citation type="submission" date="2016-10" db="EMBL/GenBank/DDBJ databases">
        <authorList>
            <person name="Varghese N."/>
            <person name="Submissions S."/>
        </authorList>
    </citation>
    <scope>NUCLEOTIDE SEQUENCE [LARGE SCALE GENOMIC DNA]</scope>
    <source>
        <strain evidence="1 2">DSM 14526</strain>
    </source>
</reference>
<dbReference type="Gene3D" id="3.40.50.2000">
    <property type="entry name" value="Glycogen Phosphorylase B"/>
    <property type="match status" value="2"/>
</dbReference>
<dbReference type="CDD" id="cd03801">
    <property type="entry name" value="GT4_PimA-like"/>
    <property type="match status" value="1"/>
</dbReference>
<protein>
    <submittedName>
        <fullName evidence="1">Glycosyltransferase involved in cell wall bisynthesis</fullName>
    </submittedName>
</protein>
<evidence type="ECO:0000313" key="2">
    <source>
        <dbReference type="Proteomes" id="UP000199042"/>
    </source>
</evidence>
<dbReference type="Pfam" id="PF13692">
    <property type="entry name" value="Glyco_trans_1_4"/>
    <property type="match status" value="1"/>
</dbReference>
<name>A0AB38A0U1_9LACT</name>
<gene>
    <name evidence="1" type="ORF">SAMN04488525_103390</name>
</gene>
<keyword evidence="2" id="KW-1185">Reference proteome</keyword>
<dbReference type="PANTHER" id="PTHR12526:SF630">
    <property type="entry name" value="GLYCOSYLTRANSFERASE"/>
    <property type="match status" value="1"/>
</dbReference>
<proteinExistence type="predicted"/>
<dbReference type="SUPFAM" id="SSF53756">
    <property type="entry name" value="UDP-Glycosyltransferase/glycogen phosphorylase"/>
    <property type="match status" value="1"/>
</dbReference>
<dbReference type="PANTHER" id="PTHR12526">
    <property type="entry name" value="GLYCOSYLTRANSFERASE"/>
    <property type="match status" value="1"/>
</dbReference>
<evidence type="ECO:0000313" key="1">
    <source>
        <dbReference type="EMBL" id="SEA54258.1"/>
    </source>
</evidence>
<dbReference type="AlphaFoldDB" id="A0AB38A0U1"/>
<sequence>MKKIVILSERLPFPPTSGTKNLMFNYCKILHEKLGLEVVNLSFMENEDDISLKPDFISKVYELPNPSGKAKVKNLLLKTLIQQKYPIQVSLFWDKRIKEKIDSILAIEKPDYVIADLIRTTEYLNDFAGFKIADLQDLFSLRYERQLRMDLATLNPYGAYLYRLPVVIQKTLSITSIKKLVMRTEIKLLKKYEKQVGQRYDRIMFVAKNEGEKYNQMLGEKKALVAPLGVDYEHFSEELHVDKIPHSIAFMGALNVAHNENGIIYFVKNIFPLIQEKIPEAKLYIIGGGATEAIKKLASRHIVLTGRVEDVRVAVSSCETFICPLRFGSGIKTKNLEAMAMGVPIVTTSIGAENIDADDGKDWFVADDSEIFANQVITLLEDSELRQLFGGNGRDFVKKNFSWKVAEDQFRVLL</sequence>
<dbReference type="EMBL" id="FNQH01000003">
    <property type="protein sequence ID" value="SEA54258.1"/>
    <property type="molecule type" value="Genomic_DNA"/>
</dbReference>
<comment type="caution">
    <text evidence="1">The sequence shown here is derived from an EMBL/GenBank/DDBJ whole genome shotgun (WGS) entry which is preliminary data.</text>
</comment>
<accession>A0AB38A0U1</accession>